<evidence type="ECO:0000313" key="2">
    <source>
        <dbReference type="EMBL" id="MCX2525576.1"/>
    </source>
</evidence>
<dbReference type="Proteomes" id="UP001165678">
    <property type="component" value="Unassembled WGS sequence"/>
</dbReference>
<feature type="region of interest" description="Disordered" evidence="1">
    <location>
        <begin position="27"/>
        <end position="67"/>
    </location>
</feature>
<sequence length="101" mass="11350">MAKYTVTYNATCFTSFYSSISLTHVRDRKQEAGSRKQEAGSRKQEAGSRKQEAGSRKQEAGSRKQEAGIIRGGITFLHDFFTQPGGRRCCFFSHKKKPLVV</sequence>
<dbReference type="RefSeq" id="WP_265896966.1">
    <property type="nucleotide sequence ID" value="NZ_JAPIVE010000005.1"/>
</dbReference>
<evidence type="ECO:0000256" key="1">
    <source>
        <dbReference type="SAM" id="MobiDB-lite"/>
    </source>
</evidence>
<organism evidence="2 3">
    <name type="scientific">Larsenimonas rhizosphaerae</name>
    <dbReference type="NCBI Taxonomy" id="2944682"/>
    <lineage>
        <taxon>Bacteria</taxon>
        <taxon>Pseudomonadati</taxon>
        <taxon>Pseudomonadota</taxon>
        <taxon>Gammaproteobacteria</taxon>
        <taxon>Oceanospirillales</taxon>
        <taxon>Halomonadaceae</taxon>
        <taxon>Larsenimonas</taxon>
    </lineage>
</organism>
<feature type="compositionally biased region" description="Basic and acidic residues" evidence="1">
    <location>
        <begin position="27"/>
        <end position="66"/>
    </location>
</feature>
<proteinExistence type="predicted"/>
<keyword evidence="3" id="KW-1185">Reference proteome</keyword>
<evidence type="ECO:0000313" key="3">
    <source>
        <dbReference type="Proteomes" id="UP001165678"/>
    </source>
</evidence>
<name>A0AA42CW63_9GAMM</name>
<comment type="caution">
    <text evidence="2">The sequence shown here is derived from an EMBL/GenBank/DDBJ whole genome shotgun (WGS) entry which is preliminary data.</text>
</comment>
<reference evidence="2" key="1">
    <citation type="submission" date="2022-11" db="EMBL/GenBank/DDBJ databases">
        <title>Larsenimonas rhizosphaerae sp. nov., isolated from a tidal mudflat.</title>
        <authorList>
            <person name="Lee S.D."/>
            <person name="Kim I.S."/>
        </authorList>
    </citation>
    <scope>NUCLEOTIDE SEQUENCE</scope>
    <source>
        <strain evidence="2">GH2-1</strain>
    </source>
</reference>
<protein>
    <submittedName>
        <fullName evidence="2">Uncharacterized protein</fullName>
    </submittedName>
</protein>
<gene>
    <name evidence="2" type="ORF">OQ287_15140</name>
</gene>
<dbReference type="AlphaFoldDB" id="A0AA42CW63"/>
<dbReference type="EMBL" id="JAPIVE010000005">
    <property type="protein sequence ID" value="MCX2525576.1"/>
    <property type="molecule type" value="Genomic_DNA"/>
</dbReference>
<accession>A0AA42CW63</accession>